<reference evidence="2" key="1">
    <citation type="submission" date="2020-04" db="EMBL/GenBank/DDBJ databases">
        <title>Analysis of mating type loci in Filobasidium floriforme.</title>
        <authorList>
            <person name="Nowrousian M."/>
        </authorList>
    </citation>
    <scope>NUCLEOTIDE SEQUENCE</scope>
    <source>
        <strain evidence="2">CBS 6242</strain>
    </source>
</reference>
<dbReference type="EMBL" id="JABELV010000071">
    <property type="protein sequence ID" value="KAG7532192.1"/>
    <property type="molecule type" value="Genomic_DNA"/>
</dbReference>
<organism evidence="2 3">
    <name type="scientific">Filobasidium floriforme</name>
    <dbReference type="NCBI Taxonomy" id="5210"/>
    <lineage>
        <taxon>Eukaryota</taxon>
        <taxon>Fungi</taxon>
        <taxon>Dikarya</taxon>
        <taxon>Basidiomycota</taxon>
        <taxon>Agaricomycotina</taxon>
        <taxon>Tremellomycetes</taxon>
        <taxon>Filobasidiales</taxon>
        <taxon>Filobasidiaceae</taxon>
        <taxon>Filobasidium</taxon>
    </lineage>
</organism>
<protein>
    <recommendedName>
        <fullName evidence="1">Enoyl reductase (ER) domain-containing protein</fullName>
    </recommendedName>
</protein>
<dbReference type="Gene3D" id="3.90.180.10">
    <property type="entry name" value="Medium-chain alcohol dehydrogenases, catalytic domain"/>
    <property type="match status" value="1"/>
</dbReference>
<dbReference type="InterPro" id="IPR013149">
    <property type="entry name" value="ADH-like_C"/>
</dbReference>
<accession>A0A8K0NQJ8</accession>
<evidence type="ECO:0000259" key="1">
    <source>
        <dbReference type="SMART" id="SM00829"/>
    </source>
</evidence>
<dbReference type="PANTHER" id="PTHR45033">
    <property type="match status" value="1"/>
</dbReference>
<dbReference type="SMART" id="SM00829">
    <property type="entry name" value="PKS_ER"/>
    <property type="match status" value="1"/>
</dbReference>
<dbReference type="InterPro" id="IPR013154">
    <property type="entry name" value="ADH-like_N"/>
</dbReference>
<evidence type="ECO:0000313" key="3">
    <source>
        <dbReference type="Proteomes" id="UP000812966"/>
    </source>
</evidence>
<evidence type="ECO:0000313" key="2">
    <source>
        <dbReference type="EMBL" id="KAG7532192.1"/>
    </source>
</evidence>
<dbReference type="SUPFAM" id="SSF51735">
    <property type="entry name" value="NAD(P)-binding Rossmann-fold domains"/>
    <property type="match status" value="1"/>
</dbReference>
<dbReference type="InterPro" id="IPR011032">
    <property type="entry name" value="GroES-like_sf"/>
</dbReference>
<dbReference type="InterPro" id="IPR052711">
    <property type="entry name" value="Zinc_ADH-like"/>
</dbReference>
<feature type="domain" description="Enoyl reductase (ER)" evidence="1">
    <location>
        <begin position="10"/>
        <end position="358"/>
    </location>
</feature>
<dbReference type="SUPFAM" id="SSF50129">
    <property type="entry name" value="GroES-like"/>
    <property type="match status" value="1"/>
</dbReference>
<dbReference type="CDD" id="cd08276">
    <property type="entry name" value="MDR7"/>
    <property type="match status" value="1"/>
</dbReference>
<proteinExistence type="predicted"/>
<name>A0A8K0NQJ8_9TREE</name>
<dbReference type="PANTHER" id="PTHR45033:SF2">
    <property type="entry name" value="ZINC-TYPE ALCOHOL DEHYDROGENASE-LIKE PROTEIN C1773.06C"/>
    <property type="match status" value="1"/>
</dbReference>
<dbReference type="AlphaFoldDB" id="A0A8K0NQJ8"/>
<dbReference type="InterPro" id="IPR020843">
    <property type="entry name" value="ER"/>
</dbReference>
<dbReference type="Pfam" id="PF08240">
    <property type="entry name" value="ADH_N"/>
    <property type="match status" value="1"/>
</dbReference>
<keyword evidence="3" id="KW-1185">Reference proteome</keyword>
<sequence length="363" mass="39268">MRQYQLSHRKDFSGLTLHDDIPKPKLSTATEVMVKIRAVSLNARDLQIATDQYPAPHAIKDNLVPVSDAAGEIVEVGEEVEGWKVGDRVCTVCFLGHDQDEDVQMHSMVRGLGGAIDGVATEYFTVDQTQLVRMPSHMTFEQASTLPIAAATAQNSLYGHHPVLQAGDTVLCMGTGGVSLFAAQIALNAGAKVIITSSSSAKLTRVTSLLQPLLRSTSSPDTIQTINYNEHPDWDVKVAELTGGKKVDFVIEIGGRATLGKSIRSTRAGGLVAISGYMSDYGKPDEKANQEDLAKMLLYGAVNARGNFVGNKVQFEKMNRALETGGVIPLVDKIFEFEQLKEAYEYLQSGKQIGKVVVKVSSD</sequence>
<dbReference type="Gene3D" id="3.40.50.720">
    <property type="entry name" value="NAD(P)-binding Rossmann-like Domain"/>
    <property type="match status" value="1"/>
</dbReference>
<dbReference type="Pfam" id="PF00107">
    <property type="entry name" value="ADH_zinc_N"/>
    <property type="match status" value="1"/>
</dbReference>
<dbReference type="InterPro" id="IPR036291">
    <property type="entry name" value="NAD(P)-bd_dom_sf"/>
</dbReference>
<dbReference type="Proteomes" id="UP000812966">
    <property type="component" value="Unassembled WGS sequence"/>
</dbReference>
<dbReference type="GO" id="GO:0016491">
    <property type="term" value="F:oxidoreductase activity"/>
    <property type="evidence" value="ECO:0007669"/>
    <property type="project" value="InterPro"/>
</dbReference>
<gene>
    <name evidence="2" type="ORF">FFLO_03741</name>
</gene>
<comment type="caution">
    <text evidence="2">The sequence shown here is derived from an EMBL/GenBank/DDBJ whole genome shotgun (WGS) entry which is preliminary data.</text>
</comment>